<evidence type="ECO:0000313" key="6">
    <source>
        <dbReference type="Proteomes" id="UP000184207"/>
    </source>
</evidence>
<evidence type="ECO:0000256" key="2">
    <source>
        <dbReference type="ARBA" id="ARBA00012737"/>
    </source>
</evidence>
<dbReference type="PANTHER" id="PTHR43284:SF1">
    <property type="entry name" value="ASPARAGINE SYNTHETASE"/>
    <property type="match status" value="1"/>
</dbReference>
<organism evidence="5 6">
    <name type="scientific">Fervidobacterium gondwanense DSM 13020</name>
    <dbReference type="NCBI Taxonomy" id="1121883"/>
    <lineage>
        <taxon>Bacteria</taxon>
        <taxon>Thermotogati</taxon>
        <taxon>Thermotogota</taxon>
        <taxon>Thermotogae</taxon>
        <taxon>Thermotogales</taxon>
        <taxon>Fervidobacteriaceae</taxon>
        <taxon>Fervidobacterium</taxon>
    </lineage>
</organism>
<dbReference type="InterPro" id="IPR029055">
    <property type="entry name" value="Ntn_hydrolases_N"/>
</dbReference>
<evidence type="ECO:0000259" key="4">
    <source>
        <dbReference type="Pfam" id="PF13537"/>
    </source>
</evidence>
<evidence type="ECO:0000256" key="1">
    <source>
        <dbReference type="ARBA" id="ARBA00005187"/>
    </source>
</evidence>
<dbReference type="InterPro" id="IPR014729">
    <property type="entry name" value="Rossmann-like_a/b/a_fold"/>
</dbReference>
<keyword evidence="6" id="KW-1185">Reference proteome</keyword>
<reference evidence="6" key="1">
    <citation type="submission" date="2016-12" db="EMBL/GenBank/DDBJ databases">
        <authorList>
            <person name="Varghese N."/>
            <person name="Submissions S."/>
        </authorList>
    </citation>
    <scope>NUCLEOTIDE SEQUENCE [LARGE SCALE GENOMIC DNA]</scope>
    <source>
        <strain evidence="6">DSM 13020</strain>
    </source>
</reference>
<dbReference type="STRING" id="1121883.SAMN02745226_00106"/>
<dbReference type="GO" id="GO:0004066">
    <property type="term" value="F:asparagine synthase (glutamine-hydrolyzing) activity"/>
    <property type="evidence" value="ECO:0007669"/>
    <property type="project" value="UniProtKB-EC"/>
</dbReference>
<evidence type="ECO:0000256" key="3">
    <source>
        <dbReference type="ARBA" id="ARBA00048741"/>
    </source>
</evidence>
<sequence>MPGFFCEIRSGKLNKQFSPVDDSLNLLVESTEGNGFHVERRTVRKFLNDKVFWNNERYLILTEGVILNSKSLIKKYGKENLRDTVIEMYEKSGEAFFNEFRGSFSGVLYDKKLNKWLIYTNHVGDKWVFYSVLEDGIVVGSELPWVASYLKKNGIRYSFDEFGAYCLLTYGYMLEDYTLIKEVKRLLPGHYIKIENGKVTVNQYFKLDNTPDETQSEEEIIENVDRLFRRAIELEFEKDREYGYKHIATLSAGLDSRMVVWVAHEMGYTEQLNVTFSQTNYLDETVPKKIASDLKHEWLFKSLDNGIYLKSATEMIDITGGLVLYSGSAHTNSCVKLINFSNFGLYHTGQIGDVILGTFYDAETPNAPYVPGAGAYSKELVAENEQNYLKMKYENLEIFKFYNRGFNGALSGNLPIQRWTEVTSPFLDVDFLTYSLKIPLKYRYDHRIYKKWILKKYPKAAEYVWEKIQGRITERVYSMMGYKFTLRGLYRRAISKLLYGSSLNSKWHMNPFEYWYRTNDDLRNYFEERFNNVISIVPNCVKVFPDHNFRDLIGKLFYNYGVVEKTQALTILEAWRYYFEDLV</sequence>
<gene>
    <name evidence="5" type="ORF">SAMN02745226_00106</name>
</gene>
<dbReference type="PANTHER" id="PTHR43284">
    <property type="entry name" value="ASPARAGINE SYNTHETASE (GLUTAMINE-HYDROLYZING)"/>
    <property type="match status" value="1"/>
</dbReference>
<dbReference type="OrthoDB" id="1551487at2"/>
<dbReference type="Pfam" id="PF13537">
    <property type="entry name" value="GATase_7"/>
    <property type="match status" value="1"/>
</dbReference>
<dbReference type="AlphaFoldDB" id="A0A1M7RSA6"/>
<comment type="catalytic activity">
    <reaction evidence="3">
        <text>L-aspartate + L-glutamine + ATP + H2O = L-asparagine + L-glutamate + AMP + diphosphate + H(+)</text>
        <dbReference type="Rhea" id="RHEA:12228"/>
        <dbReference type="ChEBI" id="CHEBI:15377"/>
        <dbReference type="ChEBI" id="CHEBI:15378"/>
        <dbReference type="ChEBI" id="CHEBI:29985"/>
        <dbReference type="ChEBI" id="CHEBI:29991"/>
        <dbReference type="ChEBI" id="CHEBI:30616"/>
        <dbReference type="ChEBI" id="CHEBI:33019"/>
        <dbReference type="ChEBI" id="CHEBI:58048"/>
        <dbReference type="ChEBI" id="CHEBI:58359"/>
        <dbReference type="ChEBI" id="CHEBI:456215"/>
        <dbReference type="EC" id="6.3.5.4"/>
    </reaction>
</comment>
<dbReference type="Gene3D" id="3.60.20.10">
    <property type="entry name" value="Glutamine Phosphoribosylpyrophosphate, subunit 1, domain 1"/>
    <property type="match status" value="1"/>
</dbReference>
<dbReference type="SUPFAM" id="SSF52402">
    <property type="entry name" value="Adenine nucleotide alpha hydrolases-like"/>
    <property type="match status" value="1"/>
</dbReference>
<accession>A0A1M7RSA6</accession>
<protein>
    <recommendedName>
        <fullName evidence="2">asparagine synthase (glutamine-hydrolyzing)</fullName>
        <ecNumber evidence="2">6.3.5.4</ecNumber>
    </recommendedName>
</protein>
<evidence type="ECO:0000313" key="5">
    <source>
        <dbReference type="EMBL" id="SHN49207.1"/>
    </source>
</evidence>
<proteinExistence type="predicted"/>
<dbReference type="InterPro" id="IPR051786">
    <property type="entry name" value="ASN_synthetase/amidase"/>
</dbReference>
<dbReference type="EMBL" id="FRDJ01000001">
    <property type="protein sequence ID" value="SHN49207.1"/>
    <property type="molecule type" value="Genomic_DNA"/>
</dbReference>
<feature type="domain" description="Glutamine amidotransferase type-2" evidence="4">
    <location>
        <begin position="54"/>
        <end position="144"/>
    </location>
</feature>
<name>A0A1M7RSA6_FERGO</name>
<dbReference type="EC" id="6.3.5.4" evidence="2"/>
<dbReference type="RefSeq" id="WP_072757241.1">
    <property type="nucleotide sequence ID" value="NZ_FRDJ01000001.1"/>
</dbReference>
<dbReference type="Proteomes" id="UP000184207">
    <property type="component" value="Unassembled WGS sequence"/>
</dbReference>
<dbReference type="SUPFAM" id="SSF56235">
    <property type="entry name" value="N-terminal nucleophile aminohydrolases (Ntn hydrolases)"/>
    <property type="match status" value="1"/>
</dbReference>
<dbReference type="Gene3D" id="3.40.50.620">
    <property type="entry name" value="HUPs"/>
    <property type="match status" value="1"/>
</dbReference>
<dbReference type="InterPro" id="IPR017932">
    <property type="entry name" value="GATase_2_dom"/>
</dbReference>
<comment type="pathway">
    <text evidence="1">Amino-acid biosynthesis; L-asparagine biosynthesis; L-asparagine from L-aspartate (L-Gln route): step 1/1.</text>
</comment>